<dbReference type="GO" id="GO:0032266">
    <property type="term" value="F:phosphatidylinositol-3-phosphate binding"/>
    <property type="evidence" value="ECO:0007669"/>
    <property type="project" value="TreeGrafter"/>
</dbReference>
<feature type="compositionally biased region" description="Low complexity" evidence="2">
    <location>
        <begin position="884"/>
        <end position="921"/>
    </location>
</feature>
<dbReference type="SUPFAM" id="SSF46966">
    <property type="entry name" value="Spectrin repeat"/>
    <property type="match status" value="2"/>
</dbReference>
<feature type="compositionally biased region" description="Acidic residues" evidence="2">
    <location>
        <begin position="972"/>
        <end position="981"/>
    </location>
</feature>
<dbReference type="PANTHER" id="PTHR46607:SF1">
    <property type="entry name" value="SEC14 DOMAIN AND SPECTRIN REPEAT-CONTAINING PROTEIN 1"/>
    <property type="match status" value="1"/>
</dbReference>
<name>A0AAE1LIQ8_9NEOP</name>
<protein>
    <submittedName>
        <fullName evidence="4">SEC14 domain and spectrin repeat-containing protein 1</fullName>
    </submittedName>
</protein>
<feature type="compositionally biased region" description="Basic and acidic residues" evidence="2">
    <location>
        <begin position="870"/>
        <end position="883"/>
    </location>
</feature>
<comment type="caution">
    <text evidence="4">The sequence shown here is derived from an EMBL/GenBank/DDBJ whole genome shotgun (WGS) entry which is preliminary data.</text>
</comment>
<accession>A0AAE1LIQ8</accession>
<dbReference type="Gene3D" id="1.20.58.60">
    <property type="match status" value="2"/>
</dbReference>
<organism evidence="4 5">
    <name type="scientific">Frankliniella fusca</name>
    <dbReference type="NCBI Taxonomy" id="407009"/>
    <lineage>
        <taxon>Eukaryota</taxon>
        <taxon>Metazoa</taxon>
        <taxon>Ecdysozoa</taxon>
        <taxon>Arthropoda</taxon>
        <taxon>Hexapoda</taxon>
        <taxon>Insecta</taxon>
        <taxon>Pterygota</taxon>
        <taxon>Neoptera</taxon>
        <taxon>Paraneoptera</taxon>
        <taxon>Thysanoptera</taxon>
        <taxon>Terebrantia</taxon>
        <taxon>Thripoidea</taxon>
        <taxon>Thripidae</taxon>
        <taxon>Frankliniella</taxon>
    </lineage>
</organism>
<dbReference type="GO" id="GO:0080025">
    <property type="term" value="F:phosphatidylinositol-3,5-bisphosphate binding"/>
    <property type="evidence" value="ECO:0007669"/>
    <property type="project" value="TreeGrafter"/>
</dbReference>
<dbReference type="Pfam" id="PF24915">
    <property type="entry name" value="Spectrin_SESTD1"/>
    <property type="match status" value="1"/>
</dbReference>
<evidence type="ECO:0000256" key="1">
    <source>
        <dbReference type="ARBA" id="ARBA00022737"/>
    </source>
</evidence>
<dbReference type="AlphaFoldDB" id="A0AAE1LIQ8"/>
<feature type="region of interest" description="Disordered" evidence="2">
    <location>
        <begin position="749"/>
        <end position="785"/>
    </location>
</feature>
<dbReference type="GO" id="GO:0070273">
    <property type="term" value="F:phosphatidylinositol-4-phosphate binding"/>
    <property type="evidence" value="ECO:0007669"/>
    <property type="project" value="TreeGrafter"/>
</dbReference>
<feature type="domain" description="SESTD1-like spectrin repeats region" evidence="3">
    <location>
        <begin position="407"/>
        <end position="507"/>
    </location>
</feature>
<reference evidence="4" key="2">
    <citation type="journal article" date="2023" name="BMC Genomics">
        <title>Pest status, molecular evolution, and epigenetic factors derived from the genome assembly of Frankliniella fusca, a thysanopteran phytovirus vector.</title>
        <authorList>
            <person name="Catto M.A."/>
            <person name="Labadie P.E."/>
            <person name="Jacobson A.L."/>
            <person name="Kennedy G.G."/>
            <person name="Srinivasan R."/>
            <person name="Hunt B.G."/>
        </authorList>
    </citation>
    <scope>NUCLEOTIDE SEQUENCE</scope>
    <source>
        <strain evidence="4">PL_HMW_Pooled</strain>
    </source>
</reference>
<evidence type="ECO:0000259" key="3">
    <source>
        <dbReference type="Pfam" id="PF24915"/>
    </source>
</evidence>
<evidence type="ECO:0000256" key="2">
    <source>
        <dbReference type="SAM" id="MobiDB-lite"/>
    </source>
</evidence>
<feature type="compositionally biased region" description="Basic and acidic residues" evidence="2">
    <location>
        <begin position="837"/>
        <end position="850"/>
    </location>
</feature>
<dbReference type="InterPro" id="IPR056804">
    <property type="entry name" value="Spectrin_SESTD1"/>
</dbReference>
<keyword evidence="1" id="KW-0677">Repeat</keyword>
<feature type="compositionally biased region" description="Polar residues" evidence="2">
    <location>
        <begin position="984"/>
        <end position="999"/>
    </location>
</feature>
<dbReference type="CDD" id="cd00176">
    <property type="entry name" value="SPEC"/>
    <property type="match status" value="1"/>
</dbReference>
<feature type="compositionally biased region" description="Polar residues" evidence="2">
    <location>
        <begin position="937"/>
        <end position="952"/>
    </location>
</feature>
<dbReference type="PANTHER" id="PTHR46607">
    <property type="entry name" value="SEC14 DOMAIN AND SPECTRIN REPEAT-CONTAINING PROTEIN 1"/>
    <property type="match status" value="1"/>
</dbReference>
<dbReference type="GO" id="GO:0005737">
    <property type="term" value="C:cytoplasm"/>
    <property type="evidence" value="ECO:0007669"/>
    <property type="project" value="UniProtKB-ARBA"/>
</dbReference>
<reference evidence="4" key="1">
    <citation type="submission" date="2021-07" db="EMBL/GenBank/DDBJ databases">
        <authorList>
            <person name="Catto M.A."/>
            <person name="Jacobson A."/>
            <person name="Kennedy G."/>
            <person name="Labadie P."/>
            <person name="Hunt B.G."/>
            <person name="Srinivasan R."/>
        </authorList>
    </citation>
    <scope>NUCLEOTIDE SEQUENCE</scope>
    <source>
        <strain evidence="4">PL_HMW_Pooled</strain>
        <tissue evidence="4">Head</tissue>
    </source>
</reference>
<feature type="compositionally biased region" description="Low complexity" evidence="2">
    <location>
        <begin position="762"/>
        <end position="779"/>
    </location>
</feature>
<dbReference type="GO" id="GO:0010314">
    <property type="term" value="F:phosphatidylinositol-5-phosphate binding"/>
    <property type="evidence" value="ECO:0007669"/>
    <property type="project" value="TreeGrafter"/>
</dbReference>
<dbReference type="EMBL" id="JAHWGI010001033">
    <property type="protein sequence ID" value="KAK3921138.1"/>
    <property type="molecule type" value="Genomic_DNA"/>
</dbReference>
<dbReference type="Proteomes" id="UP001219518">
    <property type="component" value="Unassembled WGS sequence"/>
</dbReference>
<keyword evidence="5" id="KW-1185">Reference proteome</keyword>
<evidence type="ECO:0000313" key="4">
    <source>
        <dbReference type="EMBL" id="KAK3921138.1"/>
    </source>
</evidence>
<feature type="compositionally biased region" description="Low complexity" evidence="2">
    <location>
        <begin position="853"/>
        <end position="869"/>
    </location>
</feature>
<feature type="region of interest" description="Disordered" evidence="2">
    <location>
        <begin position="816"/>
        <end position="1003"/>
    </location>
</feature>
<proteinExistence type="predicted"/>
<evidence type="ECO:0000313" key="5">
    <source>
        <dbReference type="Proteomes" id="UP001219518"/>
    </source>
</evidence>
<sequence>MEAADILCALQARVALVPGCRDAEERPVILVPVPAENVPWTKERLDLVLRYFASTFSPETRRAGLTVVVDARTGSWRCVRVAMRQVGASLGPDLASLLVIRPDAFWDKQRVDSCARAQRQGEPVLIPLSRLHKYLAPAQVPEELGGPWVHNHHQWIQNRIYMETFAREAETAANDLDKLRGRLAGQQAMLSGESAATTNPTTIGAITISARINLDQPPVTLENYQQTKEAGRQVVTAGRELLERLDRDYHPAPPAPPAQPVPQDVVDTRVRIERLLELLAAKQALLHDAWHSLQSTLVDAKELSALEERVSRVTDWILGPAETMLNAQREVGLDVASAEELREAHEALELQCRDTYGQYAELLHRLDSRPAAGLPLPADLRSQRDFMDFACRSFANRLERRRTVLISSLRFYRLVDEYLETTADILESLMREVDLEALDSADDSLRQLQAHQTDVDALERLVVRQGEKLSDLLSMPVKDALGREVSVDYGGHIGHVTALLEAVRGRQALFSDTVTARRLALQRASHARAYEQDASQAVRWLEELQRALLASHAHVGCSAHEIQAQKLEQQSLQETARATHQYGAQLLALASSLRVSCRLPLAPHRALADQLAAAWEALHAVSQEQMTRLRVSAVFHRSVQEHCKQLRELTAAVPGLAAALASESEPSRRRGRLRKFLGSRERLLLEVGRMVRLGRLLRSRLREPLVDPFPALSAQLGVPAPAPASAPAPAPAPGAPPCPPLAPLAATCAALGAGPPPPPSTLPASNSSSTPTATTSTPAMDLSNSNTTAIEAISERLTEVTALAEQLDRALAAARLDPTAPPPPPSVEDATDVPDTAVHDTDDGGRRADAAAEDASAAAPATPAANAQAERSDDATASEEWRATLDLADSPAADSDVDSATRGRQQAEPQAAPGPGPQGARAADDDRSESDDFITASECTCTPPSRSSSFHTASEGGGGAQSTGLPWWELEPTSEEGDDESVAARTTTSKASKQVQTLPPDSLMTPPVPAAAAEVKTAVHHHLVQLPDREVHDAAGLEDGEREVLAGVLVQREVRETRQLRVRRGGGETRAESELSCSRIEAQHINNACNASTSSNTSAASTLSSGTRGALDAVLLVGQDDVDAAYRQQLEESLPLPLPLELDLDLQLPSPLAFADPPAEYVPEYASEYDEHVDLGDMEDMPPPPPQELLDGLKEVSLRDENANHVVLSVLEPPPPPPPPLQSARFMPHIMRHAIKGVF</sequence>
<dbReference type="SMART" id="SM00150">
    <property type="entry name" value="SPEC"/>
    <property type="match status" value="3"/>
</dbReference>
<gene>
    <name evidence="4" type="ORF">KUF71_010353</name>
</gene>
<dbReference type="GO" id="GO:0005546">
    <property type="term" value="F:phosphatidylinositol-4,5-bisphosphate binding"/>
    <property type="evidence" value="ECO:0007669"/>
    <property type="project" value="TreeGrafter"/>
</dbReference>
<dbReference type="GO" id="GO:0043325">
    <property type="term" value="F:phosphatidylinositol-3,4-bisphosphate binding"/>
    <property type="evidence" value="ECO:0007669"/>
    <property type="project" value="TreeGrafter"/>
</dbReference>
<dbReference type="InterPro" id="IPR018159">
    <property type="entry name" value="Spectrin/alpha-actinin"/>
</dbReference>